<dbReference type="SMART" id="SM00112">
    <property type="entry name" value="CA"/>
    <property type="match status" value="5"/>
</dbReference>
<evidence type="ECO:0000256" key="8">
    <source>
        <dbReference type="ARBA" id="ARBA00022889"/>
    </source>
</evidence>
<evidence type="ECO:0000256" key="4">
    <source>
        <dbReference type="ARBA" id="ARBA00022692"/>
    </source>
</evidence>
<dbReference type="InterPro" id="IPR050971">
    <property type="entry name" value="Cadherin-domain_protein"/>
</dbReference>
<dbReference type="CDD" id="cd11304">
    <property type="entry name" value="Cadherin_repeat"/>
    <property type="match status" value="5"/>
</dbReference>
<dbReference type="PROSITE" id="PS00232">
    <property type="entry name" value="CADHERIN_1"/>
    <property type="match status" value="3"/>
</dbReference>
<dbReference type="Proteomes" id="UP000695023">
    <property type="component" value="Unplaced"/>
</dbReference>
<gene>
    <name evidence="16" type="primary">LOC102194428</name>
</gene>
<evidence type="ECO:0000256" key="2">
    <source>
        <dbReference type="ARBA" id="ARBA00022475"/>
    </source>
</evidence>
<evidence type="ECO:0000256" key="9">
    <source>
        <dbReference type="ARBA" id="ARBA00022989"/>
    </source>
</evidence>
<keyword evidence="8" id="KW-0130">Cell adhesion</keyword>
<dbReference type="PROSITE" id="PS50268">
    <property type="entry name" value="CADHERIN_2"/>
    <property type="match status" value="5"/>
</dbReference>
<evidence type="ECO:0000256" key="12">
    <source>
        <dbReference type="PROSITE-ProRule" id="PRU00043"/>
    </source>
</evidence>
<dbReference type="GO" id="GO:0009653">
    <property type="term" value="P:anatomical structure morphogenesis"/>
    <property type="evidence" value="ECO:0007669"/>
    <property type="project" value="UniProtKB-ARBA"/>
</dbReference>
<feature type="domain" description="Cadherin" evidence="14">
    <location>
        <begin position="278"/>
        <end position="382"/>
    </location>
</feature>
<feature type="domain" description="Cadherin" evidence="14">
    <location>
        <begin position="55"/>
        <end position="162"/>
    </location>
</feature>
<keyword evidence="15" id="KW-1185">Reference proteome</keyword>
<name>A0A9Y3VYK1_9CICH</name>
<dbReference type="PANTHER" id="PTHR24025:SF23">
    <property type="entry name" value="NEURAL-CADHERIN"/>
    <property type="match status" value="1"/>
</dbReference>
<dbReference type="RefSeq" id="XP_005755570.1">
    <property type="nucleotide sequence ID" value="XM_005755513.1"/>
</dbReference>
<dbReference type="PRINTS" id="PR00205">
    <property type="entry name" value="CADHERIN"/>
</dbReference>
<evidence type="ECO:0000313" key="16">
    <source>
        <dbReference type="RefSeq" id="XP_005755570.1"/>
    </source>
</evidence>
<proteinExistence type="predicted"/>
<feature type="signal peptide" evidence="13">
    <location>
        <begin position="1"/>
        <end position="21"/>
    </location>
</feature>
<keyword evidence="10" id="KW-0472">Membrane</keyword>
<keyword evidence="6" id="KW-0677">Repeat</keyword>
<keyword evidence="2" id="KW-1003">Cell membrane</keyword>
<dbReference type="GO" id="GO:0007156">
    <property type="term" value="P:homophilic cell adhesion via plasma membrane adhesion molecules"/>
    <property type="evidence" value="ECO:0007669"/>
    <property type="project" value="InterPro"/>
</dbReference>
<dbReference type="GO" id="GO:0005886">
    <property type="term" value="C:plasma membrane"/>
    <property type="evidence" value="ECO:0007669"/>
    <property type="project" value="UniProtKB-SubCell"/>
</dbReference>
<organism evidence="15 16">
    <name type="scientific">Pundamilia nyererei</name>
    <dbReference type="NCBI Taxonomy" id="303518"/>
    <lineage>
        <taxon>Eukaryota</taxon>
        <taxon>Metazoa</taxon>
        <taxon>Chordata</taxon>
        <taxon>Craniata</taxon>
        <taxon>Vertebrata</taxon>
        <taxon>Euteleostomi</taxon>
        <taxon>Actinopterygii</taxon>
        <taxon>Neopterygii</taxon>
        <taxon>Teleostei</taxon>
        <taxon>Neoteleostei</taxon>
        <taxon>Acanthomorphata</taxon>
        <taxon>Ovalentaria</taxon>
        <taxon>Cichlomorphae</taxon>
        <taxon>Cichliformes</taxon>
        <taxon>Cichlidae</taxon>
        <taxon>African cichlids</taxon>
        <taxon>Pseudocrenilabrinae</taxon>
        <taxon>Haplochromini</taxon>
        <taxon>Pundamilia</taxon>
    </lineage>
</organism>
<dbReference type="GO" id="GO:0005911">
    <property type="term" value="C:cell-cell junction"/>
    <property type="evidence" value="ECO:0007669"/>
    <property type="project" value="TreeGrafter"/>
</dbReference>
<evidence type="ECO:0000256" key="11">
    <source>
        <dbReference type="ARBA" id="ARBA00023180"/>
    </source>
</evidence>
<dbReference type="Gene3D" id="2.60.40.60">
    <property type="entry name" value="Cadherins"/>
    <property type="match status" value="5"/>
</dbReference>
<evidence type="ECO:0000259" key="14">
    <source>
        <dbReference type="PROSITE" id="PS50268"/>
    </source>
</evidence>
<evidence type="ECO:0000256" key="7">
    <source>
        <dbReference type="ARBA" id="ARBA00022837"/>
    </source>
</evidence>
<keyword evidence="11" id="KW-0325">Glycoprotein</keyword>
<reference evidence="16" key="1">
    <citation type="submission" date="2025-08" db="UniProtKB">
        <authorList>
            <consortium name="RefSeq"/>
        </authorList>
    </citation>
    <scope>IDENTIFICATION</scope>
</reference>
<evidence type="ECO:0000256" key="6">
    <source>
        <dbReference type="ARBA" id="ARBA00022737"/>
    </source>
</evidence>
<dbReference type="InterPro" id="IPR020894">
    <property type="entry name" value="Cadherin_CS"/>
</dbReference>
<feature type="domain" description="Cadherin" evidence="14">
    <location>
        <begin position="179"/>
        <end position="277"/>
    </location>
</feature>
<dbReference type="PANTHER" id="PTHR24025">
    <property type="entry name" value="DESMOGLEIN FAMILY MEMBER"/>
    <property type="match status" value="1"/>
</dbReference>
<keyword evidence="7 12" id="KW-0106">Calcium</keyword>
<dbReference type="PROSITE" id="PS51257">
    <property type="entry name" value="PROKAR_LIPOPROTEIN"/>
    <property type="match status" value="1"/>
</dbReference>
<keyword evidence="4" id="KW-0812">Transmembrane</keyword>
<comment type="subcellular location">
    <subcellularLocation>
        <location evidence="1">Cell membrane</location>
        <topology evidence="1">Single-pass type I membrane protein</topology>
    </subcellularLocation>
</comment>
<keyword evidence="9" id="KW-1133">Transmembrane helix</keyword>
<dbReference type="FunFam" id="2.60.40.60:FF:000028">
    <property type="entry name" value="Protocadherin 1"/>
    <property type="match status" value="1"/>
</dbReference>
<evidence type="ECO:0000256" key="13">
    <source>
        <dbReference type="SAM" id="SignalP"/>
    </source>
</evidence>
<dbReference type="AlphaFoldDB" id="A0A9Y3VYK1"/>
<dbReference type="FunFam" id="2.60.40.60:FF:000016">
    <property type="entry name" value="Protocadherin 9"/>
    <property type="match status" value="1"/>
</dbReference>
<dbReference type="InterPro" id="IPR002126">
    <property type="entry name" value="Cadherin-like_dom"/>
</dbReference>
<dbReference type="SUPFAM" id="SSF49313">
    <property type="entry name" value="Cadherin-like"/>
    <property type="match status" value="5"/>
</dbReference>
<dbReference type="FunFam" id="2.60.40.60:FF:000043">
    <property type="entry name" value="Protocadherin 1"/>
    <property type="match status" value="1"/>
</dbReference>
<dbReference type="FunFam" id="2.60.40.60:FF:000005">
    <property type="entry name" value="Protocadherin 9"/>
    <property type="match status" value="1"/>
</dbReference>
<feature type="chain" id="PRO_5041341243" evidence="13">
    <location>
        <begin position="22"/>
        <end position="652"/>
    </location>
</feature>
<evidence type="ECO:0000313" key="15">
    <source>
        <dbReference type="Proteomes" id="UP000695023"/>
    </source>
</evidence>
<evidence type="ECO:0000256" key="10">
    <source>
        <dbReference type="ARBA" id="ARBA00023136"/>
    </source>
</evidence>
<keyword evidence="5 13" id="KW-0732">Signal</keyword>
<dbReference type="GO" id="GO:0005509">
    <property type="term" value="F:calcium ion binding"/>
    <property type="evidence" value="ECO:0007669"/>
    <property type="project" value="UniProtKB-UniRule"/>
</dbReference>
<dbReference type="InterPro" id="IPR015919">
    <property type="entry name" value="Cadherin-like_sf"/>
</dbReference>
<dbReference type="FunFam" id="2.60.40.60:FF:000453">
    <property type="entry name" value="Protocadherin 7"/>
    <property type="match status" value="1"/>
</dbReference>
<feature type="domain" description="Cadherin" evidence="14">
    <location>
        <begin position="383"/>
        <end position="485"/>
    </location>
</feature>
<protein>
    <submittedName>
        <fullName evidence="16">Protocadherin-1-like</fullName>
    </submittedName>
</protein>
<feature type="domain" description="Cadherin" evidence="14">
    <location>
        <begin position="500"/>
        <end position="605"/>
    </location>
</feature>
<dbReference type="Pfam" id="PF00028">
    <property type="entry name" value="Cadherin"/>
    <property type="match status" value="5"/>
</dbReference>
<accession>A0A9Y3VYK1</accession>
<keyword evidence="3" id="KW-0597">Phosphoprotein</keyword>
<evidence type="ECO:0000256" key="3">
    <source>
        <dbReference type="ARBA" id="ARBA00022553"/>
    </source>
</evidence>
<evidence type="ECO:0000256" key="5">
    <source>
        <dbReference type="ARBA" id="ARBA00022729"/>
    </source>
</evidence>
<dbReference type="GeneID" id="102194428"/>
<evidence type="ECO:0000256" key="1">
    <source>
        <dbReference type="ARBA" id="ARBA00004251"/>
    </source>
</evidence>
<sequence>MTVLRCKVLLFLATILVSCSSSPTHLNIRVDRGKLLRSSRSVTVSHQQDNAPEFDRSHYEAELLENSPLGQSVLQVRASHADIAIGEMDYSLHQVSETVQRLLRIDSVTGIIYVKGLVDREEESILKLFVVARDRDPSSRMKSSKVLVTINVTDQNDNAPTLNIQGIGLVKYQDGVTKISEDLPVGTPVALVQVSDWDEGENAVVTCAVDGDVPFQLQPASDQKGKYFLQTTTLLDYESIKNYSIEIVAADSGSPALSSTLSLNVQVTDVNDNAPNFSPAMIEVDFPENNYRGQKLLDLVATDPDSGINGQLVYSIIDRFVKRLFEVDANTGEVHVRTVLDREERDRYVFCVAAADMGVPSKTGTATIIVNVQDQNDNDPVFILKGYSFTAAENMPPPSRVGAVAVSDADKDENSYLRLFVEPENGIFFIQNGTGIILSRISFDREKERFYTFRLKAVDGGDPPRSSYVSVVISVLDENDNAPYVTKPDNSSYTYLSYFTPAGTYVEAVKAEDSDTGLNAELDYFIVGGNPHGLFQISPYNGQITLAQEVTGKHSGLHRLVVRVCDKGRPPLCTTALVHIFINGTESNISLIEALVTESLSTPLEKDVAGDLLGSSALVRHNNILYGSLAGIAHVIQTFSSIVSNTAKEDSN</sequence>